<dbReference type="NCBIfam" id="TIGR00996">
    <property type="entry name" value="Mtu_fam_mce"/>
    <property type="match status" value="1"/>
</dbReference>
<dbReference type="InterPro" id="IPR003399">
    <property type="entry name" value="Mce/MlaD"/>
</dbReference>
<name>A0A1H0CWD8_9ACTN</name>
<dbReference type="InterPro" id="IPR005693">
    <property type="entry name" value="Mce"/>
</dbReference>
<evidence type="ECO:0000313" key="4">
    <source>
        <dbReference type="Proteomes" id="UP000199004"/>
    </source>
</evidence>
<dbReference type="PANTHER" id="PTHR33371">
    <property type="entry name" value="INTERMEMBRANE PHOSPHOLIPID TRANSPORT SYSTEM BINDING PROTEIN MLAD-RELATED"/>
    <property type="match status" value="1"/>
</dbReference>
<accession>A0A1H0CWD8</accession>
<proteinExistence type="predicted"/>
<dbReference type="AlphaFoldDB" id="A0A1H0CWD8"/>
<dbReference type="Pfam" id="PF11887">
    <property type="entry name" value="Mce4_CUP1"/>
    <property type="match status" value="1"/>
</dbReference>
<evidence type="ECO:0000313" key="3">
    <source>
        <dbReference type="EMBL" id="SDN62106.1"/>
    </source>
</evidence>
<reference evidence="4" key="1">
    <citation type="submission" date="2016-10" db="EMBL/GenBank/DDBJ databases">
        <authorList>
            <person name="Varghese N."/>
            <person name="Submissions S."/>
        </authorList>
    </citation>
    <scope>NUCLEOTIDE SEQUENCE [LARGE SCALE GENOMIC DNA]</scope>
    <source>
        <strain evidence="4">CGMCC 1.11147</strain>
    </source>
</reference>
<gene>
    <name evidence="3" type="ORF">SAMN05192576_2547</name>
</gene>
<feature type="domain" description="Mce/MlaD" evidence="1">
    <location>
        <begin position="30"/>
        <end position="102"/>
    </location>
</feature>
<dbReference type="GO" id="GO:0005576">
    <property type="term" value="C:extracellular region"/>
    <property type="evidence" value="ECO:0007669"/>
    <property type="project" value="TreeGrafter"/>
</dbReference>
<evidence type="ECO:0000259" key="2">
    <source>
        <dbReference type="Pfam" id="PF11887"/>
    </source>
</evidence>
<dbReference type="InterPro" id="IPR052336">
    <property type="entry name" value="MlaD_Phospholipid_Transporter"/>
</dbReference>
<dbReference type="EMBL" id="FNIC01000003">
    <property type="protein sequence ID" value="SDN62106.1"/>
    <property type="molecule type" value="Genomic_DNA"/>
</dbReference>
<dbReference type="RefSeq" id="WP_143016179.1">
    <property type="nucleotide sequence ID" value="NZ_BKAE01000006.1"/>
</dbReference>
<keyword evidence="4" id="KW-1185">Reference proteome</keyword>
<dbReference type="STRING" id="1005944.SAMN05192576_2547"/>
<evidence type="ECO:0000259" key="1">
    <source>
        <dbReference type="Pfam" id="PF02470"/>
    </source>
</evidence>
<organism evidence="3 4">
    <name type="scientific">Nocardioides szechwanensis</name>
    <dbReference type="NCBI Taxonomy" id="1005944"/>
    <lineage>
        <taxon>Bacteria</taxon>
        <taxon>Bacillati</taxon>
        <taxon>Actinomycetota</taxon>
        <taxon>Actinomycetes</taxon>
        <taxon>Propionibacteriales</taxon>
        <taxon>Nocardioidaceae</taxon>
        <taxon>Nocardioides</taxon>
    </lineage>
</organism>
<feature type="domain" description="Mammalian cell entry C-terminal" evidence="2">
    <location>
        <begin position="108"/>
        <end position="284"/>
    </location>
</feature>
<dbReference type="InterPro" id="IPR024516">
    <property type="entry name" value="Mce_C"/>
</dbReference>
<dbReference type="Proteomes" id="UP000199004">
    <property type="component" value="Unassembled WGS sequence"/>
</dbReference>
<dbReference type="PANTHER" id="PTHR33371:SF4">
    <property type="entry name" value="INTERMEMBRANE PHOSPHOLIPID TRANSPORT SYSTEM BINDING PROTEIN MLAD"/>
    <property type="match status" value="1"/>
</dbReference>
<protein>
    <submittedName>
        <fullName evidence="3">Virulence factor Mce family protein</fullName>
    </submittedName>
</protein>
<dbReference type="OrthoDB" id="3790319at2"/>
<sequence>MTRRLLVLLVVAALAVAGIVLMRGDDSSSRHLTATFPSTVNLYEGAQVKVLGVQVGEVTSVEVEGTAVTVEITYDEVRLPADVHALIVPPSIVGDRFVQLAPAYTGGEALADGATLGLDRTGVPVELDDTYRQLDALSEALGPQGANQDGALSRLVRATAAGLDGNGRRFNRSIQQLARALDTLASSDGAYQDTVDQTGTLTRTLLANDKTVRRLVLALARVSGQLNAQRDDIGRASTDLSGALDDVARFVRTNRSRIKGSVAGLRDVTRVLTRHTQDLQDLLALAPVGFVDAMNINLPTNYDADDPRASTPLGRTTSFLQRGIYTSNLGVTLSSTLVQVCRTVSGPQAAQLAPLCDALAAAGNDLGVLLSEISMMSASGESVSQAELYRRLRSAAGDRR</sequence>
<dbReference type="Pfam" id="PF02470">
    <property type="entry name" value="MlaD"/>
    <property type="match status" value="1"/>
</dbReference>